<evidence type="ECO:0000256" key="7">
    <source>
        <dbReference type="ARBA" id="ARBA00023136"/>
    </source>
</evidence>
<name>A0A1E3H2D6_9HYPH</name>
<dbReference type="EMBL" id="MCRJ01000055">
    <property type="protein sequence ID" value="ODN70305.1"/>
    <property type="molecule type" value="Genomic_DNA"/>
</dbReference>
<dbReference type="GO" id="GO:1990961">
    <property type="term" value="P:xenobiotic detoxification by transmembrane export across the plasma membrane"/>
    <property type="evidence" value="ECO:0007669"/>
    <property type="project" value="InterPro"/>
</dbReference>
<evidence type="ECO:0000256" key="2">
    <source>
        <dbReference type="ARBA" id="ARBA00006236"/>
    </source>
</evidence>
<keyword evidence="3 8" id="KW-0813">Transport</keyword>
<feature type="transmembrane region" description="Helical" evidence="8">
    <location>
        <begin position="226"/>
        <end position="247"/>
    </location>
</feature>
<feature type="transmembrane region" description="Helical" evidence="8">
    <location>
        <begin position="107"/>
        <end position="129"/>
    </location>
</feature>
<proteinExistence type="inferred from homology"/>
<dbReference type="NCBIfam" id="TIGR00710">
    <property type="entry name" value="efflux_Bcr_CflA"/>
    <property type="match status" value="1"/>
</dbReference>
<keyword evidence="6 8" id="KW-1133">Transmembrane helix</keyword>
<dbReference type="InterPro" id="IPR036259">
    <property type="entry name" value="MFS_trans_sf"/>
</dbReference>
<dbReference type="CDD" id="cd17320">
    <property type="entry name" value="MFS_MdfA_MDR_like"/>
    <property type="match status" value="1"/>
</dbReference>
<dbReference type="Pfam" id="PF07690">
    <property type="entry name" value="MFS_1"/>
    <property type="match status" value="1"/>
</dbReference>
<keyword evidence="11" id="KW-1185">Reference proteome</keyword>
<dbReference type="PANTHER" id="PTHR23502:SF132">
    <property type="entry name" value="POLYAMINE TRANSPORTER 2-RELATED"/>
    <property type="match status" value="1"/>
</dbReference>
<reference evidence="10 11" key="1">
    <citation type="submission" date="2016-07" db="EMBL/GenBank/DDBJ databases">
        <title>Draft Genome Sequence of Methylobrevis pamukkalensis PK2.</title>
        <authorList>
            <person name="Vasilenko O.V."/>
            <person name="Doronina N.V."/>
            <person name="Shmareva M.N."/>
            <person name="Tarlachkov S.V."/>
            <person name="Mustakhimov I."/>
            <person name="Trotsenko Y.A."/>
        </authorList>
    </citation>
    <scope>NUCLEOTIDE SEQUENCE [LARGE SCALE GENOMIC DNA]</scope>
    <source>
        <strain evidence="10 11">PK2</strain>
    </source>
</reference>
<dbReference type="InterPro" id="IPR020846">
    <property type="entry name" value="MFS_dom"/>
</dbReference>
<dbReference type="PRINTS" id="PR01036">
    <property type="entry name" value="TCRTETB"/>
</dbReference>
<feature type="transmembrane region" description="Helical" evidence="8">
    <location>
        <begin position="377"/>
        <end position="396"/>
    </location>
</feature>
<evidence type="ECO:0000313" key="10">
    <source>
        <dbReference type="EMBL" id="ODN70305.1"/>
    </source>
</evidence>
<feature type="transmembrane region" description="Helical" evidence="8">
    <location>
        <begin position="259"/>
        <end position="279"/>
    </location>
</feature>
<feature type="transmembrane region" description="Helical" evidence="8">
    <location>
        <begin position="171"/>
        <end position="190"/>
    </location>
</feature>
<dbReference type="InterPro" id="IPR011701">
    <property type="entry name" value="MFS"/>
</dbReference>
<dbReference type="AlphaFoldDB" id="A0A1E3H2D6"/>
<feature type="transmembrane region" description="Helical" evidence="8">
    <location>
        <begin position="17"/>
        <end position="35"/>
    </location>
</feature>
<accession>A0A1E3H2D6</accession>
<keyword evidence="5 8" id="KW-0812">Transmembrane</keyword>
<comment type="similarity">
    <text evidence="2 8">Belongs to the major facilitator superfamily. Bcr/CmlA family.</text>
</comment>
<evidence type="ECO:0000256" key="6">
    <source>
        <dbReference type="ARBA" id="ARBA00022989"/>
    </source>
</evidence>
<evidence type="ECO:0000259" key="9">
    <source>
        <dbReference type="PROSITE" id="PS50850"/>
    </source>
</evidence>
<protein>
    <recommendedName>
        <fullName evidence="8">Bcr/CflA family efflux transporter</fullName>
    </recommendedName>
</protein>
<feature type="transmembrane region" description="Helical" evidence="8">
    <location>
        <begin position="312"/>
        <end position="334"/>
    </location>
</feature>
<dbReference type="SUPFAM" id="SSF103473">
    <property type="entry name" value="MFS general substrate transporter"/>
    <property type="match status" value="1"/>
</dbReference>
<dbReference type="RefSeq" id="WP_069307023.1">
    <property type="nucleotide sequence ID" value="NZ_MCRJ01000055.1"/>
</dbReference>
<sequence length="404" mass="41555">MADDSGGARPLLGERPAAVIGALLVALGPVSMALYTPAMPSLVAVFDTEMSTVKLTLTVYFLGFALAQLLVGPLSDARGRRPVGIAFMGLYLAGSVLAFLADTVEWLLVARAVQGVGAAAGVALSRAIVRDLFTGQQSARIMNLIGIFLALGPALSPTIGSVMLALGGWNAIFGVMVVYGIGLILMLLFLTPETNRLLVKGAARPSVLLRTYIGLLRDRRFLRPGLMLGGTVGALYAIATMLPFVLIEVVGLTPMEFGLGMLAQSGAFIAGGVATKMLLRRRDARTLVIPGLALCVAGALGLAIGLRIAPPTFLGVMVPVGIFAFSLAMMMPALTTDALAPFPRAAGAAAALMGFLQMGGGLAGSAAASFLDDHVMAMASVLPVMVGLALGVELLLGRRRGAPA</sequence>
<dbReference type="Gene3D" id="1.20.1720.10">
    <property type="entry name" value="Multidrug resistance protein D"/>
    <property type="match status" value="1"/>
</dbReference>
<feature type="transmembrane region" description="Helical" evidence="8">
    <location>
        <begin position="83"/>
        <end position="101"/>
    </location>
</feature>
<feature type="transmembrane region" description="Helical" evidence="8">
    <location>
        <begin position="346"/>
        <end position="371"/>
    </location>
</feature>
<evidence type="ECO:0000256" key="1">
    <source>
        <dbReference type="ARBA" id="ARBA00004651"/>
    </source>
</evidence>
<comment type="caution">
    <text evidence="10">The sequence shown here is derived from an EMBL/GenBank/DDBJ whole genome shotgun (WGS) entry which is preliminary data.</text>
</comment>
<evidence type="ECO:0000256" key="5">
    <source>
        <dbReference type="ARBA" id="ARBA00022692"/>
    </source>
</evidence>
<evidence type="ECO:0000256" key="8">
    <source>
        <dbReference type="RuleBase" id="RU365088"/>
    </source>
</evidence>
<evidence type="ECO:0000313" key="11">
    <source>
        <dbReference type="Proteomes" id="UP000094622"/>
    </source>
</evidence>
<keyword evidence="4" id="KW-1003">Cell membrane</keyword>
<dbReference type="GO" id="GO:0042910">
    <property type="term" value="F:xenobiotic transmembrane transporter activity"/>
    <property type="evidence" value="ECO:0007669"/>
    <property type="project" value="InterPro"/>
</dbReference>
<feature type="transmembrane region" description="Helical" evidence="8">
    <location>
        <begin position="286"/>
        <end position="306"/>
    </location>
</feature>
<dbReference type="PANTHER" id="PTHR23502">
    <property type="entry name" value="MAJOR FACILITATOR SUPERFAMILY"/>
    <property type="match status" value="1"/>
</dbReference>
<gene>
    <name evidence="10" type="primary">ydhC</name>
    <name evidence="10" type="ORF">A6302_02397</name>
</gene>
<dbReference type="PROSITE" id="PS50850">
    <property type="entry name" value="MFS"/>
    <property type="match status" value="1"/>
</dbReference>
<evidence type="ECO:0000256" key="4">
    <source>
        <dbReference type="ARBA" id="ARBA00022475"/>
    </source>
</evidence>
<organism evidence="10 11">
    <name type="scientific">Methylobrevis pamukkalensis</name>
    <dbReference type="NCBI Taxonomy" id="1439726"/>
    <lineage>
        <taxon>Bacteria</taxon>
        <taxon>Pseudomonadati</taxon>
        <taxon>Pseudomonadota</taxon>
        <taxon>Alphaproteobacteria</taxon>
        <taxon>Hyphomicrobiales</taxon>
        <taxon>Pleomorphomonadaceae</taxon>
        <taxon>Methylobrevis</taxon>
    </lineage>
</organism>
<dbReference type="PATRIC" id="fig|1439726.3.peg.2520"/>
<feature type="transmembrane region" description="Helical" evidence="8">
    <location>
        <begin position="141"/>
        <end position="165"/>
    </location>
</feature>
<feature type="domain" description="Major facilitator superfamily (MFS) profile" evidence="9">
    <location>
        <begin position="17"/>
        <end position="404"/>
    </location>
</feature>
<keyword evidence="8" id="KW-0997">Cell inner membrane</keyword>
<comment type="subcellular location">
    <subcellularLocation>
        <location evidence="8">Cell inner membrane</location>
        <topology evidence="8">Multi-pass membrane protein</topology>
    </subcellularLocation>
    <subcellularLocation>
        <location evidence="1">Cell membrane</location>
        <topology evidence="1">Multi-pass membrane protein</topology>
    </subcellularLocation>
</comment>
<keyword evidence="7 8" id="KW-0472">Membrane</keyword>
<dbReference type="Proteomes" id="UP000094622">
    <property type="component" value="Unassembled WGS sequence"/>
</dbReference>
<feature type="transmembrane region" description="Helical" evidence="8">
    <location>
        <begin position="55"/>
        <end position="71"/>
    </location>
</feature>
<evidence type="ECO:0000256" key="3">
    <source>
        <dbReference type="ARBA" id="ARBA00022448"/>
    </source>
</evidence>
<dbReference type="GO" id="GO:0005886">
    <property type="term" value="C:plasma membrane"/>
    <property type="evidence" value="ECO:0007669"/>
    <property type="project" value="UniProtKB-SubCell"/>
</dbReference>
<dbReference type="InterPro" id="IPR004812">
    <property type="entry name" value="Efflux_drug-R_Bcr/CmlA"/>
</dbReference>